<name>A0A844YDE8_9SPHN</name>
<evidence type="ECO:0000256" key="1">
    <source>
        <dbReference type="SAM" id="Phobius"/>
    </source>
</evidence>
<accession>A0A844YDE8</accession>
<proteinExistence type="predicted"/>
<keyword evidence="1" id="KW-0812">Transmembrane</keyword>
<organism evidence="2 3">
    <name type="scientific">Qipengyuania pelagi</name>
    <dbReference type="NCBI Taxonomy" id="994320"/>
    <lineage>
        <taxon>Bacteria</taxon>
        <taxon>Pseudomonadati</taxon>
        <taxon>Pseudomonadota</taxon>
        <taxon>Alphaproteobacteria</taxon>
        <taxon>Sphingomonadales</taxon>
        <taxon>Erythrobacteraceae</taxon>
        <taxon>Qipengyuania</taxon>
    </lineage>
</organism>
<comment type="caution">
    <text evidence="2">The sequence shown here is derived from an EMBL/GenBank/DDBJ whole genome shotgun (WGS) entry which is preliminary data.</text>
</comment>
<feature type="transmembrane region" description="Helical" evidence="1">
    <location>
        <begin position="207"/>
        <end position="232"/>
    </location>
</feature>
<gene>
    <name evidence="2" type="ORF">GRI47_13275</name>
</gene>
<dbReference type="PANTHER" id="PTHR33979">
    <property type="entry name" value="OS02G0221600 PROTEIN"/>
    <property type="match status" value="1"/>
</dbReference>
<dbReference type="AlphaFoldDB" id="A0A844YDE8"/>
<feature type="transmembrane region" description="Helical" evidence="1">
    <location>
        <begin position="142"/>
        <end position="159"/>
    </location>
</feature>
<dbReference type="RefSeq" id="WP_160661818.1">
    <property type="nucleotide sequence ID" value="NZ_BAABDV010000001.1"/>
</dbReference>
<keyword evidence="1" id="KW-0472">Membrane</keyword>
<dbReference type="EMBL" id="WTYD01000002">
    <property type="protein sequence ID" value="MXO54972.1"/>
    <property type="molecule type" value="Genomic_DNA"/>
</dbReference>
<dbReference type="Pfam" id="PF13398">
    <property type="entry name" value="Peptidase_M50B"/>
    <property type="match status" value="1"/>
</dbReference>
<feature type="transmembrane region" description="Helical" evidence="1">
    <location>
        <begin position="166"/>
        <end position="187"/>
    </location>
</feature>
<keyword evidence="3" id="KW-1185">Reference proteome</keyword>
<evidence type="ECO:0000313" key="3">
    <source>
        <dbReference type="Proteomes" id="UP000430272"/>
    </source>
</evidence>
<feature type="transmembrane region" description="Helical" evidence="1">
    <location>
        <begin position="119"/>
        <end position="136"/>
    </location>
</feature>
<evidence type="ECO:0000313" key="2">
    <source>
        <dbReference type="EMBL" id="MXO54972.1"/>
    </source>
</evidence>
<feature type="transmembrane region" description="Helical" evidence="1">
    <location>
        <begin position="17"/>
        <end position="38"/>
    </location>
</feature>
<dbReference type="InterPro" id="IPR049500">
    <property type="entry name" value="Peptidase_M50B-like"/>
</dbReference>
<dbReference type="PANTHER" id="PTHR33979:SF2">
    <property type="entry name" value="PEPTIDASE M50B-LIKE-DOMAIN-CONTAINING PROTEIN"/>
    <property type="match status" value="1"/>
</dbReference>
<dbReference type="Proteomes" id="UP000430272">
    <property type="component" value="Unassembled WGS sequence"/>
</dbReference>
<protein>
    <submittedName>
        <fullName evidence="2">M50 family peptidase</fullName>
    </submittedName>
</protein>
<sequence length="243" mass="26248">MKNPIAPGSQAEQVGRLMLAGALVLFLPLLPFGTFLLYPFVILTTWFHEMAHGLAALLVGWDFQRLVIFPDGSGFAESLSPIDASPLKRAFVAAAGPLGPTLVGSLLILASGRRRSWRPALYALAVALILSTLIWVRSPVGVVVLPLVALILIVIARSNRPDLERFALQFLGILAALSMLRDWNYLFTESAVIGGRRVLSDTGAIEAALILPHWIWAGLITILSALAIGASLKRALNRDGRTR</sequence>
<keyword evidence="1" id="KW-1133">Transmembrane helix</keyword>
<feature type="transmembrane region" description="Helical" evidence="1">
    <location>
        <begin position="90"/>
        <end position="112"/>
    </location>
</feature>
<reference evidence="2 3" key="1">
    <citation type="submission" date="2019-12" db="EMBL/GenBank/DDBJ databases">
        <title>Genomic-based taxomic classification of the family Erythrobacteraceae.</title>
        <authorList>
            <person name="Xu L."/>
        </authorList>
    </citation>
    <scope>NUCLEOTIDE SEQUENCE [LARGE SCALE GENOMIC DNA]</scope>
    <source>
        <strain evidence="2 3">JCM 17468</strain>
    </source>
</reference>
<dbReference type="OrthoDB" id="7425566at2"/>